<sequence length="97" mass="10871">LKDIDSVPSPPSKPLILPNEKPPLKPPELMTPLTKSAIEQTFQPRVAPSGSPGTRHFYAMGQRPDPYRNLPPPIDARFGLPRQMTPQFNTYRRDPAV</sequence>
<evidence type="ECO:0000256" key="1">
    <source>
        <dbReference type="SAM" id="MobiDB-lite"/>
    </source>
</evidence>
<accession>A0A0R3WQM8</accession>
<feature type="region of interest" description="Disordered" evidence="1">
    <location>
        <begin position="44"/>
        <end position="97"/>
    </location>
</feature>
<name>A0A0R3WQM8_HYDTA</name>
<protein>
    <submittedName>
        <fullName evidence="2">ZM domain-containing protein</fullName>
    </submittedName>
</protein>
<feature type="region of interest" description="Disordered" evidence="1">
    <location>
        <begin position="1"/>
        <end position="26"/>
    </location>
</feature>
<dbReference type="WBParaSite" id="TTAC_0000306801-mRNA-1">
    <property type="protein sequence ID" value="TTAC_0000306801-mRNA-1"/>
    <property type="gene ID" value="TTAC_0000306801"/>
</dbReference>
<dbReference type="AlphaFoldDB" id="A0A0R3WQM8"/>
<proteinExistence type="predicted"/>
<dbReference type="STRING" id="6205.A0A0R3WQM8"/>
<organism evidence="2">
    <name type="scientific">Hydatigena taeniaeformis</name>
    <name type="common">Feline tapeworm</name>
    <name type="synonym">Taenia taeniaeformis</name>
    <dbReference type="NCBI Taxonomy" id="6205"/>
    <lineage>
        <taxon>Eukaryota</taxon>
        <taxon>Metazoa</taxon>
        <taxon>Spiralia</taxon>
        <taxon>Lophotrochozoa</taxon>
        <taxon>Platyhelminthes</taxon>
        <taxon>Cestoda</taxon>
        <taxon>Eucestoda</taxon>
        <taxon>Cyclophyllidea</taxon>
        <taxon>Taeniidae</taxon>
        <taxon>Hydatigera</taxon>
    </lineage>
</organism>
<reference evidence="2" key="1">
    <citation type="submission" date="2017-02" db="UniProtKB">
        <authorList>
            <consortium name="WormBaseParasite"/>
        </authorList>
    </citation>
    <scope>IDENTIFICATION</scope>
</reference>
<evidence type="ECO:0000313" key="2">
    <source>
        <dbReference type="WBParaSite" id="TTAC_0000306801-mRNA-1"/>
    </source>
</evidence>